<evidence type="ECO:0000256" key="5">
    <source>
        <dbReference type="ARBA" id="ARBA00022490"/>
    </source>
</evidence>
<dbReference type="GO" id="GO:0015031">
    <property type="term" value="P:protein transport"/>
    <property type="evidence" value="ECO:0007669"/>
    <property type="project" value="UniProtKB-KW"/>
</dbReference>
<evidence type="ECO:0000313" key="14">
    <source>
        <dbReference type="Proteomes" id="UP000712600"/>
    </source>
</evidence>
<evidence type="ECO:0000256" key="4">
    <source>
        <dbReference type="ARBA" id="ARBA00022448"/>
    </source>
</evidence>
<dbReference type="InterPro" id="IPR011990">
    <property type="entry name" value="TPR-like_helical_dom_sf"/>
</dbReference>
<accession>A0A8S9NQ81</accession>
<keyword evidence="4" id="KW-0813">Transport</keyword>
<reference evidence="13" key="1">
    <citation type="submission" date="2019-12" db="EMBL/GenBank/DDBJ databases">
        <title>Genome sequencing and annotation of Brassica cretica.</title>
        <authorList>
            <person name="Studholme D.J."/>
            <person name="Sarris P."/>
        </authorList>
    </citation>
    <scope>NUCLEOTIDE SEQUENCE</scope>
    <source>
        <strain evidence="13">PFS-109/04</strain>
        <tissue evidence="13">Leaf</tissue>
    </source>
</reference>
<evidence type="ECO:0000256" key="12">
    <source>
        <dbReference type="SAM" id="Phobius"/>
    </source>
</evidence>
<dbReference type="GO" id="GO:0000139">
    <property type="term" value="C:Golgi membrane"/>
    <property type="evidence" value="ECO:0007669"/>
    <property type="project" value="UniProtKB-SubCell"/>
</dbReference>
<evidence type="ECO:0000256" key="10">
    <source>
        <dbReference type="ARBA" id="ARBA00023329"/>
    </source>
</evidence>
<name>A0A8S9NQ81_BRACR</name>
<organism evidence="13 14">
    <name type="scientific">Brassica cretica</name>
    <name type="common">Mustard</name>
    <dbReference type="NCBI Taxonomy" id="69181"/>
    <lineage>
        <taxon>Eukaryota</taxon>
        <taxon>Viridiplantae</taxon>
        <taxon>Streptophyta</taxon>
        <taxon>Embryophyta</taxon>
        <taxon>Tracheophyta</taxon>
        <taxon>Spermatophyta</taxon>
        <taxon>Magnoliopsida</taxon>
        <taxon>eudicotyledons</taxon>
        <taxon>Gunneridae</taxon>
        <taxon>Pentapetalae</taxon>
        <taxon>rosids</taxon>
        <taxon>malvids</taxon>
        <taxon>Brassicales</taxon>
        <taxon>Brassicaceae</taxon>
        <taxon>Brassiceae</taxon>
        <taxon>Brassica</taxon>
    </lineage>
</organism>
<evidence type="ECO:0000256" key="6">
    <source>
        <dbReference type="ARBA" id="ARBA00022892"/>
    </source>
</evidence>
<dbReference type="AlphaFoldDB" id="A0A8S9NQ81"/>
<dbReference type="PANTHER" id="PTHR10805:SF0">
    <property type="entry name" value="COATOMER SUBUNIT EPSILON"/>
    <property type="match status" value="1"/>
</dbReference>
<keyword evidence="5" id="KW-0963">Cytoplasm</keyword>
<dbReference type="InterPro" id="IPR006822">
    <property type="entry name" value="Coatomer_esu"/>
</dbReference>
<dbReference type="Pfam" id="PF04733">
    <property type="entry name" value="Coatomer_E"/>
    <property type="match status" value="1"/>
</dbReference>
<comment type="subcellular location">
    <subcellularLocation>
        <location evidence="2">Cytoplasmic vesicle</location>
        <location evidence="2">COPI-coated vesicle membrane</location>
        <topology evidence="2">Peripheral membrane protein</topology>
        <orientation evidence="2">Cytoplasmic side</orientation>
    </subcellularLocation>
    <subcellularLocation>
        <location evidence="1">Golgi apparatus membrane</location>
        <topology evidence="1">Peripheral membrane protein</topology>
        <orientation evidence="1">Cytoplasmic side</orientation>
    </subcellularLocation>
</comment>
<comment type="caution">
    <text evidence="13">The sequence shown here is derived from an EMBL/GenBank/DDBJ whole genome shotgun (WGS) entry which is preliminary data.</text>
</comment>
<keyword evidence="9 12" id="KW-0472">Membrane</keyword>
<evidence type="ECO:0000256" key="9">
    <source>
        <dbReference type="ARBA" id="ARBA00023136"/>
    </source>
</evidence>
<evidence type="ECO:0000256" key="3">
    <source>
        <dbReference type="ARBA" id="ARBA00008827"/>
    </source>
</evidence>
<dbReference type="GO" id="GO:0006888">
    <property type="term" value="P:endoplasmic reticulum to Golgi vesicle-mediated transport"/>
    <property type="evidence" value="ECO:0007669"/>
    <property type="project" value="TreeGrafter"/>
</dbReference>
<evidence type="ECO:0000256" key="8">
    <source>
        <dbReference type="ARBA" id="ARBA00023034"/>
    </source>
</evidence>
<proteinExistence type="inferred from homology"/>
<feature type="transmembrane region" description="Helical" evidence="12">
    <location>
        <begin position="135"/>
        <end position="156"/>
    </location>
</feature>
<sequence length="326" mass="36610">MQINQNEVLIGFETKRDANTKSGVIRLQEFTAILMQKDFRQGMNQEFLLVEACMIHGPIANDSRKFVSNVGVHDEKQMVNIRIKLQEESLASSSILDQSVSSLRNQFYLGAYQTTINNSDIPNLSPEDAVERDCLVFRSYIALGMCSVFLFVASILQRRLMNVAETTSQVSLLTLLLTKQSNNGKERAKTDVSVPHAPVRCSFAQRSVQRLMFAQSCYKRSGEQKASDSTEGKDHDDHRKTLFPLTSIANLSPDDAVERDCLVFRSYISLGMCSVFIDERGRDPQVKERAETHVSVPHAPVRVASRKSMLDAIEHEFEGTSTHSSL</sequence>
<keyword evidence="12" id="KW-0812">Transmembrane</keyword>
<evidence type="ECO:0000256" key="2">
    <source>
        <dbReference type="ARBA" id="ARBA00004347"/>
    </source>
</evidence>
<dbReference type="Proteomes" id="UP000712600">
    <property type="component" value="Unassembled WGS sequence"/>
</dbReference>
<evidence type="ECO:0000256" key="11">
    <source>
        <dbReference type="ARBA" id="ARBA00025582"/>
    </source>
</evidence>
<keyword evidence="8" id="KW-0333">Golgi apparatus</keyword>
<dbReference type="PANTHER" id="PTHR10805">
    <property type="entry name" value="COATOMER SUBUNIT EPSILON"/>
    <property type="match status" value="1"/>
</dbReference>
<dbReference type="EMBL" id="QGKX02001621">
    <property type="protein sequence ID" value="KAF3503259.1"/>
    <property type="molecule type" value="Genomic_DNA"/>
</dbReference>
<keyword evidence="12" id="KW-1133">Transmembrane helix</keyword>
<keyword evidence="6" id="KW-0931">ER-Golgi transport</keyword>
<protein>
    <submittedName>
        <fullName evidence="13">Uncharacterized protein</fullName>
    </submittedName>
</protein>
<evidence type="ECO:0000256" key="1">
    <source>
        <dbReference type="ARBA" id="ARBA00004255"/>
    </source>
</evidence>
<dbReference type="GO" id="GO:0006890">
    <property type="term" value="P:retrograde vesicle-mediated transport, Golgi to endoplasmic reticulum"/>
    <property type="evidence" value="ECO:0007669"/>
    <property type="project" value="InterPro"/>
</dbReference>
<evidence type="ECO:0000256" key="7">
    <source>
        <dbReference type="ARBA" id="ARBA00022927"/>
    </source>
</evidence>
<gene>
    <name evidence="13" type="ORF">F2Q69_00041202</name>
</gene>
<comment type="function">
    <text evidence="11">The coatomer is a cytosolic protein complex that binds to dilysine motifs and reversibly associates with Golgi non-clathrin-coated vesicles, which further mediate biosynthetic protein transport from the ER, via the Golgi up to the trans Golgi network. The coatomer complex is required for budding from Golgi membranes, and is essential for the retrograde Golgi-to-ER transport of dilysine-tagged proteins.</text>
</comment>
<evidence type="ECO:0000313" key="13">
    <source>
        <dbReference type="EMBL" id="KAF3503259.1"/>
    </source>
</evidence>
<dbReference type="GO" id="GO:0030126">
    <property type="term" value="C:COPI vesicle coat"/>
    <property type="evidence" value="ECO:0007669"/>
    <property type="project" value="TreeGrafter"/>
</dbReference>
<keyword evidence="7" id="KW-0653">Protein transport</keyword>
<dbReference type="GO" id="GO:0006891">
    <property type="term" value="P:intra-Golgi vesicle-mediated transport"/>
    <property type="evidence" value="ECO:0007669"/>
    <property type="project" value="TreeGrafter"/>
</dbReference>
<keyword evidence="10" id="KW-0968">Cytoplasmic vesicle</keyword>
<dbReference type="GO" id="GO:0005198">
    <property type="term" value="F:structural molecule activity"/>
    <property type="evidence" value="ECO:0007669"/>
    <property type="project" value="InterPro"/>
</dbReference>
<comment type="similarity">
    <text evidence="3">Belongs to the COPE family.</text>
</comment>
<dbReference type="Gene3D" id="1.25.40.10">
    <property type="entry name" value="Tetratricopeptide repeat domain"/>
    <property type="match status" value="1"/>
</dbReference>